<dbReference type="Gene3D" id="2.10.25.10">
    <property type="entry name" value="Laminin"/>
    <property type="match status" value="2"/>
</dbReference>
<comment type="caution">
    <text evidence="8">The sequence shown here is derived from an EMBL/GenBank/DDBJ whole genome shotgun (WGS) entry which is preliminary data.</text>
</comment>
<dbReference type="GO" id="GO:0005886">
    <property type="term" value="C:plasma membrane"/>
    <property type="evidence" value="ECO:0007669"/>
    <property type="project" value="UniProtKB-ARBA"/>
</dbReference>
<name>A0ABD3V9T5_SINWO</name>
<dbReference type="PANTHER" id="PTHR24049:SF30">
    <property type="match status" value="1"/>
</dbReference>
<keyword evidence="9" id="KW-1185">Reference proteome</keyword>
<organism evidence="8 9">
    <name type="scientific">Sinanodonta woodiana</name>
    <name type="common">Chinese pond mussel</name>
    <name type="synonym">Anodonta woodiana</name>
    <dbReference type="NCBI Taxonomy" id="1069815"/>
    <lineage>
        <taxon>Eukaryota</taxon>
        <taxon>Metazoa</taxon>
        <taxon>Spiralia</taxon>
        <taxon>Lophotrochozoa</taxon>
        <taxon>Mollusca</taxon>
        <taxon>Bivalvia</taxon>
        <taxon>Autobranchia</taxon>
        <taxon>Heteroconchia</taxon>
        <taxon>Palaeoheterodonta</taxon>
        <taxon>Unionida</taxon>
        <taxon>Unionoidea</taxon>
        <taxon>Unionidae</taxon>
        <taxon>Unioninae</taxon>
        <taxon>Sinanodonta</taxon>
    </lineage>
</organism>
<dbReference type="AlphaFoldDB" id="A0ABD3V9T5"/>
<dbReference type="PROSITE" id="PS50026">
    <property type="entry name" value="EGF_3"/>
    <property type="match status" value="3"/>
</dbReference>
<dbReference type="SMART" id="SM00179">
    <property type="entry name" value="EGF_CA"/>
    <property type="match status" value="3"/>
</dbReference>
<reference evidence="8 9" key="1">
    <citation type="submission" date="2024-11" db="EMBL/GenBank/DDBJ databases">
        <title>Chromosome-level genome assembly of the freshwater bivalve Anodonta woodiana.</title>
        <authorList>
            <person name="Chen X."/>
        </authorList>
    </citation>
    <scope>NUCLEOTIDE SEQUENCE [LARGE SCALE GENOMIC DNA]</scope>
    <source>
        <strain evidence="8">MN2024</strain>
        <tissue evidence="8">Gills</tissue>
    </source>
</reference>
<feature type="domain" description="EGF-like" evidence="7">
    <location>
        <begin position="414"/>
        <end position="450"/>
    </location>
</feature>
<dbReference type="GO" id="GO:0048666">
    <property type="term" value="P:neuron development"/>
    <property type="evidence" value="ECO:0007669"/>
    <property type="project" value="UniProtKB-ARBA"/>
</dbReference>
<dbReference type="PROSITE" id="PS00010">
    <property type="entry name" value="ASX_HYDROXYL"/>
    <property type="match status" value="1"/>
</dbReference>
<gene>
    <name evidence="8" type="ORF">ACJMK2_012866</name>
</gene>
<dbReference type="InterPro" id="IPR000742">
    <property type="entry name" value="EGF"/>
</dbReference>
<keyword evidence="1 6" id="KW-0245">EGF-like domain</keyword>
<dbReference type="GO" id="GO:0000902">
    <property type="term" value="P:cell morphogenesis"/>
    <property type="evidence" value="ECO:0007669"/>
    <property type="project" value="UniProtKB-ARBA"/>
</dbReference>
<keyword evidence="2" id="KW-0732">Signal</keyword>
<dbReference type="InterPro" id="IPR013032">
    <property type="entry name" value="EGF-like_CS"/>
</dbReference>
<evidence type="ECO:0000313" key="9">
    <source>
        <dbReference type="Proteomes" id="UP001634394"/>
    </source>
</evidence>
<evidence type="ECO:0000256" key="1">
    <source>
        <dbReference type="ARBA" id="ARBA00022536"/>
    </source>
</evidence>
<feature type="domain" description="EGF-like" evidence="7">
    <location>
        <begin position="452"/>
        <end position="488"/>
    </location>
</feature>
<dbReference type="PANTHER" id="PTHR24049">
    <property type="entry name" value="CRUMBS FAMILY MEMBER"/>
    <property type="match status" value="1"/>
</dbReference>
<sequence length="584" mass="64747">MRPTGSSSPRLSCIHNILFTYRLAWQKSTGPCGAGCDESIIGLHGDVSNPPLSNLTWQCSINCGSKWGPWDVNYFITSVSLRSDGWEQGEGSFQHIFNDTGPFKVWLKYFPWIPSGRAPVSEIGYMHTVVDLRKRSDTNRTNSSPYVSLPSIIGVRLNYSTVIELPVYDPDGDTVRCRWSDPQECDNACTNVPNNTVILNKVNCSIIINAYSFHGYSSNVTYRLTIMVEDFPKMNITLGYDAKNKETSLSSIPVQLTLRIIDTNHECINLMKFAKPSLRRRISYTNLSISMSTSMRISFYLETVDKSTTDFQVSAPAYANYTRLDDNFGRPNVTNFLIIWLPKLSQIGDNQVCVWGIDQYGLTSGPRCTTAIVQDDNDCPHYIGSCHGNGQCINLFQNETCQCKPGFQPPTCANASRCLDSPCYHNATCSDTGNVYYCHCTEGYTGHDCEYEIDACDIKPCLNGGTCISLLKDYHCVCPADFTGKLCEEPAKERNNTTLAISKPTMTTYATFSTPSPSTKLSTASAIINLTYTDNASNTAFTTVTKVSKSNSCPHLPFTLSTFHSRSSLSSTEIQSDCLHSTLP</sequence>
<accession>A0ABD3V9T5</accession>
<dbReference type="FunFam" id="2.10.25.10:FF:000066">
    <property type="entry name" value="FAT atypical cadherin 4"/>
    <property type="match status" value="1"/>
</dbReference>
<feature type="domain" description="EGF-like" evidence="7">
    <location>
        <begin position="375"/>
        <end position="413"/>
    </location>
</feature>
<dbReference type="Pfam" id="PF12661">
    <property type="entry name" value="hEGF"/>
    <property type="match status" value="1"/>
</dbReference>
<dbReference type="InterPro" id="IPR000152">
    <property type="entry name" value="EGF-type_Asp/Asn_hydroxyl_site"/>
</dbReference>
<keyword evidence="5" id="KW-0325">Glycoprotein</keyword>
<keyword evidence="4 6" id="KW-1015">Disulfide bond</keyword>
<dbReference type="EMBL" id="JBJQND010000013">
    <property type="protein sequence ID" value="KAL3858270.1"/>
    <property type="molecule type" value="Genomic_DNA"/>
</dbReference>
<dbReference type="InterPro" id="IPR001881">
    <property type="entry name" value="EGF-like_Ca-bd_dom"/>
</dbReference>
<dbReference type="CDD" id="cd00054">
    <property type="entry name" value="EGF_CA"/>
    <property type="match status" value="3"/>
</dbReference>
<evidence type="ECO:0000256" key="5">
    <source>
        <dbReference type="ARBA" id="ARBA00023180"/>
    </source>
</evidence>
<feature type="disulfide bond" evidence="6">
    <location>
        <begin position="440"/>
        <end position="449"/>
    </location>
</feature>
<dbReference type="FunFam" id="2.10.25.10:FF:000230">
    <property type="entry name" value="Delta-like protein"/>
    <property type="match status" value="1"/>
</dbReference>
<dbReference type="PROSITE" id="PS00022">
    <property type="entry name" value="EGF_1"/>
    <property type="match status" value="2"/>
</dbReference>
<dbReference type="SUPFAM" id="SSF57196">
    <property type="entry name" value="EGF/Laminin"/>
    <property type="match status" value="3"/>
</dbReference>
<feature type="disulfide bond" evidence="6">
    <location>
        <begin position="478"/>
        <end position="487"/>
    </location>
</feature>
<dbReference type="Pfam" id="PF00008">
    <property type="entry name" value="EGF"/>
    <property type="match status" value="2"/>
</dbReference>
<evidence type="ECO:0000256" key="4">
    <source>
        <dbReference type="ARBA" id="ARBA00023157"/>
    </source>
</evidence>
<comment type="caution">
    <text evidence="6">Lacks conserved residue(s) required for the propagation of feature annotation.</text>
</comment>
<dbReference type="PROSITE" id="PS01186">
    <property type="entry name" value="EGF_2"/>
    <property type="match status" value="2"/>
</dbReference>
<proteinExistence type="predicted"/>
<dbReference type="Proteomes" id="UP001634394">
    <property type="component" value="Unassembled WGS sequence"/>
</dbReference>
<evidence type="ECO:0000256" key="2">
    <source>
        <dbReference type="ARBA" id="ARBA00022729"/>
    </source>
</evidence>
<evidence type="ECO:0000256" key="3">
    <source>
        <dbReference type="ARBA" id="ARBA00022737"/>
    </source>
</evidence>
<protein>
    <recommendedName>
        <fullName evidence="7">EGF-like domain-containing protein</fullName>
    </recommendedName>
</protein>
<dbReference type="InterPro" id="IPR051022">
    <property type="entry name" value="Notch_Cell-Fate_Det"/>
</dbReference>
<evidence type="ECO:0000313" key="8">
    <source>
        <dbReference type="EMBL" id="KAL3858270.1"/>
    </source>
</evidence>
<dbReference type="GO" id="GO:0042063">
    <property type="term" value="P:gliogenesis"/>
    <property type="evidence" value="ECO:0007669"/>
    <property type="project" value="UniProtKB-ARBA"/>
</dbReference>
<evidence type="ECO:0000259" key="7">
    <source>
        <dbReference type="PROSITE" id="PS50026"/>
    </source>
</evidence>
<evidence type="ECO:0000256" key="6">
    <source>
        <dbReference type="PROSITE-ProRule" id="PRU00076"/>
    </source>
</evidence>
<feature type="disulfide bond" evidence="6">
    <location>
        <begin position="403"/>
        <end position="412"/>
    </location>
</feature>
<keyword evidence="3" id="KW-0677">Repeat</keyword>
<dbReference type="SMART" id="SM00181">
    <property type="entry name" value="EGF"/>
    <property type="match status" value="3"/>
</dbReference>